<comment type="caution">
    <text evidence="5">The sequence shown here is derived from an EMBL/GenBank/DDBJ whole genome shotgun (WGS) entry which is preliminary data.</text>
</comment>
<dbReference type="Gene3D" id="3.30.70.660">
    <property type="entry name" value="Pseudouridine synthase I, catalytic domain, C-terminal subdomain"/>
    <property type="match status" value="1"/>
</dbReference>
<keyword evidence="2" id="KW-0819">tRNA processing</keyword>
<dbReference type="InterPro" id="IPR020094">
    <property type="entry name" value="TruA/RsuA/RluB/E/F_N"/>
</dbReference>
<evidence type="ECO:0000259" key="4">
    <source>
        <dbReference type="Pfam" id="PF01416"/>
    </source>
</evidence>
<evidence type="ECO:0000313" key="5">
    <source>
        <dbReference type="EMBL" id="GER93893.1"/>
    </source>
</evidence>
<dbReference type="NCBIfam" id="TIGR00071">
    <property type="entry name" value="hisT_truA"/>
    <property type="match status" value="1"/>
</dbReference>
<sequence length="272" mass="30665">MRNIKLSIQYDGTNYNGWQIQPSEISDLRFEIANYKKKKDIITIQGIIQSTIKKITGEDAKVIAAGRTDTGVHAIEQIASFKTSSHLSADVIKRALNAVLPYDIRILDACDAADDFHPRYNAKSKTYVYIISNSAIISPFLYRYAWKIPHNLDIEKMKTASEFLKGRHDFSAFRASGCGAKNPVRTILNISIERLNAIHLFDMHLSGNFLKIRLQADAFLRHMVRNIVGTLVEIGKGKIEPEDIKKIINSKKRNLAGPTSPAKGLFLEKVFF</sequence>
<keyword evidence="3" id="KW-0413">Isomerase</keyword>
<dbReference type="GO" id="GO:0009982">
    <property type="term" value="F:pseudouridine synthase activity"/>
    <property type="evidence" value="ECO:0007669"/>
    <property type="project" value="InterPro"/>
</dbReference>
<dbReference type="PIRSF" id="PIRSF001430">
    <property type="entry name" value="tRNA_psdUrid_synth"/>
    <property type="match status" value="1"/>
</dbReference>
<dbReference type="GO" id="GO:0003723">
    <property type="term" value="F:RNA binding"/>
    <property type="evidence" value="ECO:0007669"/>
    <property type="project" value="InterPro"/>
</dbReference>
<dbReference type="PANTHER" id="PTHR11142">
    <property type="entry name" value="PSEUDOURIDYLATE SYNTHASE"/>
    <property type="match status" value="1"/>
</dbReference>
<accession>A0A5J4L2A6</accession>
<dbReference type="InterPro" id="IPR020103">
    <property type="entry name" value="PsdUridine_synth_cat_dom_sf"/>
</dbReference>
<feature type="domain" description="Pseudouridine synthase I TruA alpha/beta" evidence="4">
    <location>
        <begin position="163"/>
        <end position="272"/>
    </location>
</feature>
<protein>
    <submittedName>
        <fullName evidence="5">tRNA pseudouridine(38-40) synthase TruA</fullName>
    </submittedName>
</protein>
<dbReference type="InterPro" id="IPR001406">
    <property type="entry name" value="PsdUridine_synth_TruA"/>
</dbReference>
<name>A0A5J4L2A6_9ZZZZ</name>
<organism evidence="5">
    <name type="scientific">hot springs metagenome</name>
    <dbReference type="NCBI Taxonomy" id="433727"/>
    <lineage>
        <taxon>unclassified sequences</taxon>
        <taxon>metagenomes</taxon>
        <taxon>ecological metagenomes</taxon>
    </lineage>
</organism>
<proteinExistence type="inferred from homology"/>
<dbReference type="PANTHER" id="PTHR11142:SF0">
    <property type="entry name" value="TRNA PSEUDOURIDINE SYNTHASE-LIKE 1"/>
    <property type="match status" value="1"/>
</dbReference>
<dbReference type="SUPFAM" id="SSF55120">
    <property type="entry name" value="Pseudouridine synthase"/>
    <property type="match status" value="1"/>
</dbReference>
<dbReference type="EMBL" id="BLAB01000001">
    <property type="protein sequence ID" value="GER93893.1"/>
    <property type="molecule type" value="Genomic_DNA"/>
</dbReference>
<dbReference type="Pfam" id="PF01416">
    <property type="entry name" value="PseudoU_synth_1"/>
    <property type="match status" value="2"/>
</dbReference>
<comment type="similarity">
    <text evidence="1">Belongs to the tRNA pseudouridine synthase TruA family.</text>
</comment>
<dbReference type="HAMAP" id="MF_00171">
    <property type="entry name" value="TruA"/>
    <property type="match status" value="1"/>
</dbReference>
<dbReference type="InterPro" id="IPR020097">
    <property type="entry name" value="PsdUridine_synth_TruA_a/b_dom"/>
</dbReference>
<dbReference type="GO" id="GO:0031119">
    <property type="term" value="P:tRNA pseudouridine synthesis"/>
    <property type="evidence" value="ECO:0007669"/>
    <property type="project" value="TreeGrafter"/>
</dbReference>
<evidence type="ECO:0000256" key="2">
    <source>
        <dbReference type="ARBA" id="ARBA00022694"/>
    </source>
</evidence>
<dbReference type="Gene3D" id="3.30.70.580">
    <property type="entry name" value="Pseudouridine synthase I, catalytic domain, N-terminal subdomain"/>
    <property type="match status" value="1"/>
</dbReference>
<evidence type="ECO:0000256" key="3">
    <source>
        <dbReference type="ARBA" id="ARBA00023235"/>
    </source>
</evidence>
<reference evidence="5" key="1">
    <citation type="submission" date="2019-10" db="EMBL/GenBank/DDBJ databases">
        <title>Metagenomic sequencing of thiosulfate-disproportionating enrichment culture.</title>
        <authorList>
            <person name="Umezawa K."/>
            <person name="Kojima H."/>
            <person name="Fukui M."/>
        </authorList>
    </citation>
    <scope>NUCLEOTIDE SEQUENCE</scope>
    <source>
        <strain evidence="5">45J</strain>
    </source>
</reference>
<evidence type="ECO:0000256" key="1">
    <source>
        <dbReference type="ARBA" id="ARBA00009375"/>
    </source>
</evidence>
<dbReference type="CDD" id="cd02570">
    <property type="entry name" value="PseudoU_synth_EcTruA"/>
    <property type="match status" value="1"/>
</dbReference>
<feature type="domain" description="Pseudouridine synthase I TruA alpha/beta" evidence="4">
    <location>
        <begin position="36"/>
        <end position="121"/>
    </location>
</feature>
<dbReference type="AlphaFoldDB" id="A0A5J4L2A6"/>
<dbReference type="InterPro" id="IPR020095">
    <property type="entry name" value="PsdUridine_synth_TruA_C"/>
</dbReference>
<gene>
    <name evidence="5" type="ORF">A45J_1651</name>
</gene>